<dbReference type="AlphaFoldDB" id="A0A1F5X5C5"/>
<reference evidence="2 3" key="1">
    <citation type="journal article" date="2016" name="Nat. Commun.">
        <title>Thousands of microbial genomes shed light on interconnected biogeochemical processes in an aquifer system.</title>
        <authorList>
            <person name="Anantharaman K."/>
            <person name="Brown C.T."/>
            <person name="Hug L.A."/>
            <person name="Sharon I."/>
            <person name="Castelle C.J."/>
            <person name="Probst A.J."/>
            <person name="Thomas B.C."/>
            <person name="Singh A."/>
            <person name="Wilkins M.J."/>
            <person name="Karaoz U."/>
            <person name="Brodie E.L."/>
            <person name="Williams K.H."/>
            <person name="Hubbard S.S."/>
            <person name="Banfield J.F."/>
        </authorList>
    </citation>
    <scope>NUCLEOTIDE SEQUENCE [LARGE SCALE GENOMIC DNA]</scope>
</reference>
<gene>
    <name evidence="2" type="ORF">A2924_02160</name>
</gene>
<dbReference type="EMBL" id="MFIA01000008">
    <property type="protein sequence ID" value="OGF83083.1"/>
    <property type="molecule type" value="Genomic_DNA"/>
</dbReference>
<evidence type="ECO:0000313" key="2">
    <source>
        <dbReference type="EMBL" id="OGF83083.1"/>
    </source>
</evidence>
<feature type="transmembrane region" description="Helical" evidence="1">
    <location>
        <begin position="20"/>
        <end position="42"/>
    </location>
</feature>
<protein>
    <submittedName>
        <fullName evidence="2">Uncharacterized protein</fullName>
    </submittedName>
</protein>
<proteinExistence type="predicted"/>
<keyword evidence="1" id="KW-1133">Transmembrane helix</keyword>
<evidence type="ECO:0000313" key="3">
    <source>
        <dbReference type="Proteomes" id="UP000178046"/>
    </source>
</evidence>
<accession>A0A1F5X5C5</accession>
<comment type="caution">
    <text evidence="2">The sequence shown here is derived from an EMBL/GenBank/DDBJ whole genome shotgun (WGS) entry which is preliminary data.</text>
</comment>
<organism evidence="2 3">
    <name type="scientific">Candidatus Giovannonibacteria bacterium RIFCSPLOWO2_01_FULL_44_16</name>
    <dbReference type="NCBI Taxonomy" id="1798348"/>
    <lineage>
        <taxon>Bacteria</taxon>
        <taxon>Candidatus Giovannoniibacteriota</taxon>
    </lineage>
</organism>
<sequence>MTMARNNLLFTRSDCRFSAWMGAATTVVVILLLVAGYLGFFYKNSQAGSTSAVYVEIAKNMPVPENCEQYYVKAQKSLDSAEKRHMGWPDSYQRSQSLNAMYMSCRERNRH</sequence>
<evidence type="ECO:0000256" key="1">
    <source>
        <dbReference type="SAM" id="Phobius"/>
    </source>
</evidence>
<name>A0A1F5X5C5_9BACT</name>
<keyword evidence="1" id="KW-0472">Membrane</keyword>
<dbReference type="Proteomes" id="UP000178046">
    <property type="component" value="Unassembled WGS sequence"/>
</dbReference>
<keyword evidence="1" id="KW-0812">Transmembrane</keyword>